<organism evidence="2 3">
    <name type="scientific">Larinioides sclopetarius</name>
    <dbReference type="NCBI Taxonomy" id="280406"/>
    <lineage>
        <taxon>Eukaryota</taxon>
        <taxon>Metazoa</taxon>
        <taxon>Ecdysozoa</taxon>
        <taxon>Arthropoda</taxon>
        <taxon>Chelicerata</taxon>
        <taxon>Arachnida</taxon>
        <taxon>Araneae</taxon>
        <taxon>Araneomorphae</taxon>
        <taxon>Entelegynae</taxon>
        <taxon>Araneoidea</taxon>
        <taxon>Araneidae</taxon>
        <taxon>Larinioides</taxon>
    </lineage>
</organism>
<feature type="compositionally biased region" description="Low complexity" evidence="1">
    <location>
        <begin position="1007"/>
        <end position="1019"/>
    </location>
</feature>
<feature type="compositionally biased region" description="Basic and acidic residues" evidence="1">
    <location>
        <begin position="859"/>
        <end position="872"/>
    </location>
</feature>
<sequence>MDVIETLLKLPESERQKLAEALLLLRNVGANVSSNDSVGKSGTDSISSLNLSNNTPEKPVSKQKTLDNWIVKNKTPSLNSEKEQTNSKDIVSLVEAGESSRNFDSGEVSSTLPDHQLPCCSSAPIEKSSKLENVNKKKLMVLLNRKDCVESKHKSPEHSEFLFEKKSSSFIEIKSPGRNAHVSENSDKRTLSPEKNSPIPPRSYNLRSARGVSDEKQSSEASNSLVILPESENRDKIHRSVTKQKSKSKNFVGKDASPNSSTCLIEVKYDQKTDSCTNAISKQNTKTPEDKTSSTIVDSELEKTSEVISVDNNKIIITDENLVPVELGATLIVKGKRKRASKSKESKKLCFANSVQKSSPEEIELNRKSAESLQSKKVIKLNAINENPSELSIEKTVQLPGIDDSISPNQNKISTNDTIKSVSKLKLKSTAKKKDKNGLILCKNVKLDSTITKIKKKNLLSPEIDSSITKDVIFQNEISGKQLKFTTTSESHSKECAKAIEEFFTKDIDSKIISRKRGNENKTMKKGKDSLLSDSEMASKINNENSTETTSKIFLSLSKESSDEIEEPLTKDTSSRTLVNVDSKKLSRKRGSENKRMKTAKKSLLPNSEQVSKNTDKDRIPSIETSSKISPQNNKFAKETEESLIKDTNTVSSKKKCRKTGSENKSMVDAKNSLSHDLGQVSKNGDVDSITSTETLAVDSSKKSTSQNKECSKETEELLIKETSTVTSENVAPKRTSRKKGIGNKIVITKKCSKSDLEHASKSSDKNTIETLSEISPSINNEFAKETEELLINDTSTVSSKTVNSKRKYRKTGYENKNMVSAKNRSLSDSGQTSKNDNGDSMISTETLAVDSLKNSSSQKKECSKETEELLIKDTNPVTSENVGPKRRSRKRGIGNKSTLTTKNSLIYDSEQVSKSSKKDSITSIENLSTDLSKNSPPYCAKELSSNISSINNTPTTEKRTLSESVILDSQSSDHSRKNLPNNSDDELNSLNKMEESSKDHSKKSRAVSSNVSKSNSNNILLLQGNSNVSGVSRKKLKVAKDENQSNLPQSISNILDSEIEISSLNLKKDGSKKKLTFKKLKNVTDSNEEHSDVLITKSKASSSNSNAVKESQDQIIKNLKSNNELTQGQKEKMRVKTSKKVKQSPFKKKSSSVESQIVSPENEEKLNCSLKEESSVKNKLYKTKTNKKAPIKSNNKEKIMKEAKHGSSSQETTEKEHLLEKISVVQMDLDSLHSVEKSETCNNSTNSDNSADTEKVQEIIPDISVDINDSLESEKEKHNVIRDMGGITEKITDLTVDNSNDTGAVQTDLKNSTEFDVKMKNNYLAFCKVKEVLEAIGISIEEVFENPELINSLNSVSSDGAIKISKCKSESKILFVYMNQKKK</sequence>
<feature type="region of interest" description="Disordered" evidence="1">
    <location>
        <begin position="564"/>
        <end position="640"/>
    </location>
</feature>
<gene>
    <name evidence="2" type="ORF">LARSCL_LOCUS19365</name>
</gene>
<proteinExistence type="predicted"/>
<accession>A0AAV2BHD0</accession>
<feature type="compositionally biased region" description="Basic residues" evidence="1">
    <location>
        <begin position="885"/>
        <end position="894"/>
    </location>
</feature>
<feature type="compositionally biased region" description="Basic and acidic residues" evidence="1">
    <location>
        <begin position="582"/>
        <end position="596"/>
    </location>
</feature>
<keyword evidence="3" id="KW-1185">Reference proteome</keyword>
<feature type="region of interest" description="Disordered" evidence="1">
    <location>
        <begin position="33"/>
        <end position="64"/>
    </location>
</feature>
<evidence type="ECO:0000256" key="1">
    <source>
        <dbReference type="SAM" id="MobiDB-lite"/>
    </source>
</evidence>
<protein>
    <submittedName>
        <fullName evidence="2">Uncharacterized protein</fullName>
    </submittedName>
</protein>
<feature type="region of interest" description="Disordered" evidence="1">
    <location>
        <begin position="174"/>
        <end position="257"/>
    </location>
</feature>
<dbReference type="EMBL" id="CAXIEN010000375">
    <property type="protein sequence ID" value="CAL1295616.1"/>
    <property type="molecule type" value="Genomic_DNA"/>
</dbReference>
<feature type="region of interest" description="Disordered" evidence="1">
    <location>
        <begin position="515"/>
        <end position="535"/>
    </location>
</feature>
<feature type="compositionally biased region" description="Basic residues" evidence="1">
    <location>
        <begin position="236"/>
        <end position="248"/>
    </location>
</feature>
<dbReference type="Proteomes" id="UP001497382">
    <property type="component" value="Unassembled WGS sequence"/>
</dbReference>
<evidence type="ECO:0000313" key="2">
    <source>
        <dbReference type="EMBL" id="CAL1295616.1"/>
    </source>
</evidence>
<feature type="region of interest" description="Disordered" evidence="1">
    <location>
        <begin position="948"/>
        <end position="1026"/>
    </location>
</feature>
<feature type="compositionally biased region" description="Polar residues" evidence="1">
    <location>
        <begin position="33"/>
        <end position="56"/>
    </location>
</feature>
<feature type="region of interest" description="Disordered" evidence="1">
    <location>
        <begin position="1121"/>
        <end position="1159"/>
    </location>
</feature>
<comment type="caution">
    <text evidence="2">The sequence shown here is derived from an EMBL/GenBank/DDBJ whole genome shotgun (WGS) entry which is preliminary data.</text>
</comment>
<feature type="compositionally biased region" description="Basic and acidic residues" evidence="1">
    <location>
        <begin position="515"/>
        <end position="531"/>
    </location>
</feature>
<feature type="compositionally biased region" description="Polar residues" evidence="1">
    <location>
        <begin position="818"/>
        <end position="858"/>
    </location>
</feature>
<evidence type="ECO:0000313" key="3">
    <source>
        <dbReference type="Proteomes" id="UP001497382"/>
    </source>
</evidence>
<reference evidence="2 3" key="1">
    <citation type="submission" date="2024-04" db="EMBL/GenBank/DDBJ databases">
        <authorList>
            <person name="Rising A."/>
            <person name="Reimegard J."/>
            <person name="Sonavane S."/>
            <person name="Akerstrom W."/>
            <person name="Nylinder S."/>
            <person name="Hedman E."/>
            <person name="Kallberg Y."/>
        </authorList>
    </citation>
    <scope>NUCLEOTIDE SEQUENCE [LARGE SCALE GENOMIC DNA]</scope>
</reference>
<feature type="region of interest" description="Disordered" evidence="1">
    <location>
        <begin position="796"/>
        <end position="898"/>
    </location>
</feature>
<feature type="compositionally biased region" description="Basic residues" evidence="1">
    <location>
        <begin position="1136"/>
        <end position="1151"/>
    </location>
</feature>
<feature type="compositionally biased region" description="Polar residues" evidence="1">
    <location>
        <begin position="623"/>
        <end position="635"/>
    </location>
</feature>
<name>A0AAV2BHD0_9ARAC</name>